<feature type="compositionally biased region" description="Basic and acidic residues" evidence="1">
    <location>
        <begin position="1"/>
        <end position="10"/>
    </location>
</feature>
<dbReference type="Proteomes" id="UP000275267">
    <property type="component" value="Unassembled WGS sequence"/>
</dbReference>
<proteinExistence type="predicted"/>
<evidence type="ECO:0000313" key="2">
    <source>
        <dbReference type="EMBL" id="RLN12139.1"/>
    </source>
</evidence>
<dbReference type="AlphaFoldDB" id="A0A3L6S0F3"/>
<sequence length="155" mass="17742">MSIPRKEKDNQQMNPQSRLAHDGTMNDTYDIITDFEIEETTDDANKEREFNNDDEICRHDIFSTLQLDEVPSLEINDSEANVPTRNENTDDNMSAEQKGRPKLPRRLKSLVEQERMKMAKAAAKKKNTKNPNNSSPQAKSKKKLKKGNQYGDEGS</sequence>
<name>A0A3L6S0F3_PANMI</name>
<protein>
    <submittedName>
        <fullName evidence="2">Uncharacterized protein</fullName>
    </submittedName>
</protein>
<feature type="region of interest" description="Disordered" evidence="1">
    <location>
        <begin position="70"/>
        <end position="155"/>
    </location>
</feature>
<accession>A0A3L6S0F3</accession>
<feature type="region of interest" description="Disordered" evidence="1">
    <location>
        <begin position="1"/>
        <end position="27"/>
    </location>
</feature>
<keyword evidence="3" id="KW-1185">Reference proteome</keyword>
<evidence type="ECO:0000256" key="1">
    <source>
        <dbReference type="SAM" id="MobiDB-lite"/>
    </source>
</evidence>
<dbReference type="EMBL" id="PQIB02000006">
    <property type="protein sequence ID" value="RLN12139.1"/>
    <property type="molecule type" value="Genomic_DNA"/>
</dbReference>
<evidence type="ECO:0000313" key="3">
    <source>
        <dbReference type="Proteomes" id="UP000275267"/>
    </source>
</evidence>
<reference evidence="3" key="1">
    <citation type="journal article" date="2019" name="Nat. Commun.">
        <title>The genome of broomcorn millet.</title>
        <authorList>
            <person name="Zou C."/>
            <person name="Miki D."/>
            <person name="Li D."/>
            <person name="Tang Q."/>
            <person name="Xiao L."/>
            <person name="Rajput S."/>
            <person name="Deng P."/>
            <person name="Jia W."/>
            <person name="Huang R."/>
            <person name="Zhang M."/>
            <person name="Sun Y."/>
            <person name="Hu J."/>
            <person name="Fu X."/>
            <person name="Schnable P.S."/>
            <person name="Li F."/>
            <person name="Zhang H."/>
            <person name="Feng B."/>
            <person name="Zhu X."/>
            <person name="Liu R."/>
            <person name="Schnable J.C."/>
            <person name="Zhu J.-K."/>
            <person name="Zhang H."/>
        </authorList>
    </citation>
    <scope>NUCLEOTIDE SEQUENCE [LARGE SCALE GENOMIC DNA]</scope>
</reference>
<organism evidence="2 3">
    <name type="scientific">Panicum miliaceum</name>
    <name type="common">Proso millet</name>
    <name type="synonym">Broomcorn millet</name>
    <dbReference type="NCBI Taxonomy" id="4540"/>
    <lineage>
        <taxon>Eukaryota</taxon>
        <taxon>Viridiplantae</taxon>
        <taxon>Streptophyta</taxon>
        <taxon>Embryophyta</taxon>
        <taxon>Tracheophyta</taxon>
        <taxon>Spermatophyta</taxon>
        <taxon>Magnoliopsida</taxon>
        <taxon>Liliopsida</taxon>
        <taxon>Poales</taxon>
        <taxon>Poaceae</taxon>
        <taxon>PACMAD clade</taxon>
        <taxon>Panicoideae</taxon>
        <taxon>Panicodae</taxon>
        <taxon>Paniceae</taxon>
        <taxon>Panicinae</taxon>
        <taxon>Panicum</taxon>
        <taxon>Panicum sect. Panicum</taxon>
    </lineage>
</organism>
<gene>
    <name evidence="2" type="ORF">C2845_PM09G07370</name>
</gene>
<comment type="caution">
    <text evidence="2">The sequence shown here is derived from an EMBL/GenBank/DDBJ whole genome shotgun (WGS) entry which is preliminary data.</text>
</comment>
<feature type="compositionally biased region" description="Polar residues" evidence="1">
    <location>
        <begin position="78"/>
        <end position="95"/>
    </location>
</feature>